<feature type="domain" description="SAWADEE" evidence="2">
    <location>
        <begin position="9"/>
        <end position="133"/>
    </location>
</feature>
<organism evidence="3 4">
    <name type="scientific">Apostasia shenzhenica</name>
    <dbReference type="NCBI Taxonomy" id="1088818"/>
    <lineage>
        <taxon>Eukaryota</taxon>
        <taxon>Viridiplantae</taxon>
        <taxon>Streptophyta</taxon>
        <taxon>Embryophyta</taxon>
        <taxon>Tracheophyta</taxon>
        <taxon>Spermatophyta</taxon>
        <taxon>Magnoliopsida</taxon>
        <taxon>Liliopsida</taxon>
        <taxon>Asparagales</taxon>
        <taxon>Orchidaceae</taxon>
        <taxon>Apostasioideae</taxon>
        <taxon>Apostasia</taxon>
    </lineage>
</organism>
<dbReference type="Proteomes" id="UP000236161">
    <property type="component" value="Unassembled WGS sequence"/>
</dbReference>
<name>A0A2I0B288_9ASPA</name>
<feature type="compositionally biased region" description="Polar residues" evidence="1">
    <location>
        <begin position="408"/>
        <end position="424"/>
    </location>
</feature>
<dbReference type="PANTHER" id="PTHR33827">
    <property type="entry name" value="PROTEIN SAWADEE HOMEODOMAIN HOMOLOG 2"/>
    <property type="match status" value="1"/>
</dbReference>
<accession>A0A2I0B288</accession>
<feature type="region of interest" description="Disordered" evidence="1">
    <location>
        <begin position="373"/>
        <end position="468"/>
    </location>
</feature>
<dbReference type="OrthoDB" id="759831at2759"/>
<evidence type="ECO:0000313" key="3">
    <source>
        <dbReference type="EMBL" id="PKA61892.1"/>
    </source>
</evidence>
<sequence>MALNFVDAMELESMRENDCSWRPCRISLRPSSSRTGIIVDFGSGAEDEFIYDQKDALSRLRFRSVPLQSDDCVHIKEGEHVLALQKTRFKSLFYDATIVEPKRVKHSKRVHCRCTFEIKWLNSERKGEIMIVPSQLILRLSDRSIEEHPVFTDFLKNLKSGSGGEGPSFLSFPEGSKCEADIVGILEKQVEQISKLFDGPKQTYTDLFSMVEDAKQDEESVFSTASTKAIFEISAVNNSKIHQAIVAQKESEDKPVLTPLAARAALASLVHELPAKILCFSAEQTLKHKGLQEMDLSETIELPSFGAITSSTKSYYLLQNEKEAKPSRKLHGNKEDEHVILKNSRNSVNGEKLKVPASSRRITRSMLKTFADGNRSLQNRDISSDYPKGVHEMSSSSSDDFLDEIESTENSKIISQDLASSDNYGSKEKKSASVIMVRQIDSTPERKEPARKKRNRTPSDDAQGKKTH</sequence>
<proteinExistence type="predicted"/>
<dbReference type="GO" id="GO:0003682">
    <property type="term" value="F:chromatin binding"/>
    <property type="evidence" value="ECO:0007669"/>
    <property type="project" value="InterPro"/>
</dbReference>
<dbReference type="PANTHER" id="PTHR33827:SF9">
    <property type="entry name" value="SAWADEE DOMAIN-CONTAINING PROTEIN"/>
    <property type="match status" value="1"/>
</dbReference>
<dbReference type="InterPro" id="IPR039276">
    <property type="entry name" value="SHH1/2"/>
</dbReference>
<feature type="compositionally biased region" description="Basic and acidic residues" evidence="1">
    <location>
        <begin position="457"/>
        <end position="468"/>
    </location>
</feature>
<dbReference type="AlphaFoldDB" id="A0A2I0B288"/>
<dbReference type="EMBL" id="KZ451923">
    <property type="protein sequence ID" value="PKA61892.1"/>
    <property type="molecule type" value="Genomic_DNA"/>
</dbReference>
<dbReference type="STRING" id="1088818.A0A2I0B288"/>
<reference evidence="3 4" key="1">
    <citation type="journal article" date="2017" name="Nature">
        <title>The Apostasia genome and the evolution of orchids.</title>
        <authorList>
            <person name="Zhang G.Q."/>
            <person name="Liu K.W."/>
            <person name="Li Z."/>
            <person name="Lohaus R."/>
            <person name="Hsiao Y.Y."/>
            <person name="Niu S.C."/>
            <person name="Wang J.Y."/>
            <person name="Lin Y.C."/>
            <person name="Xu Q."/>
            <person name="Chen L.J."/>
            <person name="Yoshida K."/>
            <person name="Fujiwara S."/>
            <person name="Wang Z.W."/>
            <person name="Zhang Y.Q."/>
            <person name="Mitsuda N."/>
            <person name="Wang M."/>
            <person name="Liu G.H."/>
            <person name="Pecoraro L."/>
            <person name="Huang H.X."/>
            <person name="Xiao X.J."/>
            <person name="Lin M."/>
            <person name="Wu X.Y."/>
            <person name="Wu W.L."/>
            <person name="Chen Y.Y."/>
            <person name="Chang S.B."/>
            <person name="Sakamoto S."/>
            <person name="Ohme-Takagi M."/>
            <person name="Yagi M."/>
            <person name="Zeng S.J."/>
            <person name="Shen C.Y."/>
            <person name="Yeh C.M."/>
            <person name="Luo Y.B."/>
            <person name="Tsai W.C."/>
            <person name="Van de Peer Y."/>
            <person name="Liu Z.J."/>
        </authorList>
    </citation>
    <scope>NUCLEOTIDE SEQUENCE [LARGE SCALE GENOMIC DNA]</scope>
    <source>
        <strain evidence="4">cv. Shenzhen</strain>
        <tissue evidence="3">Stem</tissue>
    </source>
</reference>
<dbReference type="InterPro" id="IPR032001">
    <property type="entry name" value="SAWADEE_dom"/>
</dbReference>
<evidence type="ECO:0000256" key="1">
    <source>
        <dbReference type="SAM" id="MobiDB-lite"/>
    </source>
</evidence>
<dbReference type="Gene3D" id="2.30.30.140">
    <property type="match status" value="1"/>
</dbReference>
<protein>
    <recommendedName>
        <fullName evidence="2">SAWADEE domain-containing protein</fullName>
    </recommendedName>
</protein>
<evidence type="ECO:0000313" key="4">
    <source>
        <dbReference type="Proteomes" id="UP000236161"/>
    </source>
</evidence>
<evidence type="ECO:0000259" key="2">
    <source>
        <dbReference type="Pfam" id="PF16719"/>
    </source>
</evidence>
<keyword evidence="4" id="KW-1185">Reference proteome</keyword>
<dbReference type="Pfam" id="PF16719">
    <property type="entry name" value="SAWADEE"/>
    <property type="match status" value="1"/>
</dbReference>
<gene>
    <name evidence="3" type="ORF">AXF42_Ash008724</name>
</gene>